<evidence type="ECO:0000256" key="1">
    <source>
        <dbReference type="SAM" id="MobiDB-lite"/>
    </source>
</evidence>
<name>A0AAD1XVX7_EUPCR</name>
<feature type="region of interest" description="Disordered" evidence="1">
    <location>
        <begin position="117"/>
        <end position="141"/>
    </location>
</feature>
<protein>
    <submittedName>
        <fullName evidence="2">Uncharacterized protein</fullName>
    </submittedName>
</protein>
<comment type="caution">
    <text evidence="2">The sequence shown here is derived from an EMBL/GenBank/DDBJ whole genome shotgun (WGS) entry which is preliminary data.</text>
</comment>
<organism evidence="2 3">
    <name type="scientific">Euplotes crassus</name>
    <dbReference type="NCBI Taxonomy" id="5936"/>
    <lineage>
        <taxon>Eukaryota</taxon>
        <taxon>Sar</taxon>
        <taxon>Alveolata</taxon>
        <taxon>Ciliophora</taxon>
        <taxon>Intramacronucleata</taxon>
        <taxon>Spirotrichea</taxon>
        <taxon>Hypotrichia</taxon>
        <taxon>Euplotida</taxon>
        <taxon>Euplotidae</taxon>
        <taxon>Moneuplotes</taxon>
    </lineage>
</organism>
<evidence type="ECO:0000313" key="2">
    <source>
        <dbReference type="EMBL" id="CAI2380261.1"/>
    </source>
</evidence>
<dbReference type="AlphaFoldDB" id="A0AAD1XVX7"/>
<proteinExistence type="predicted"/>
<dbReference type="Proteomes" id="UP001295684">
    <property type="component" value="Unassembled WGS sequence"/>
</dbReference>
<accession>A0AAD1XVX7</accession>
<sequence length="141" mass="16564">MFLRRTLKLVKRSPTLLTSNALRNYSQKAYRDLNYQTQAATEFESEAADANPIMRYIDEEFIRHLSEEQRMVKLMDQDPESFPQRVKGEPLVRYFERQYKGILPQIVEDFNFNALPEPESTTIDDEQGAEDSALKHFKAKK</sequence>
<gene>
    <name evidence="2" type="ORF">ECRASSUSDP1_LOCUS21693</name>
</gene>
<reference evidence="2" key="1">
    <citation type="submission" date="2023-07" db="EMBL/GenBank/DDBJ databases">
        <authorList>
            <consortium name="AG Swart"/>
            <person name="Singh M."/>
            <person name="Singh A."/>
            <person name="Seah K."/>
            <person name="Emmerich C."/>
        </authorList>
    </citation>
    <scope>NUCLEOTIDE SEQUENCE</scope>
    <source>
        <strain evidence="2">DP1</strain>
    </source>
</reference>
<dbReference type="EMBL" id="CAMPGE010022208">
    <property type="protein sequence ID" value="CAI2380261.1"/>
    <property type="molecule type" value="Genomic_DNA"/>
</dbReference>
<keyword evidence="3" id="KW-1185">Reference proteome</keyword>
<evidence type="ECO:0000313" key="3">
    <source>
        <dbReference type="Proteomes" id="UP001295684"/>
    </source>
</evidence>